<accession>A0A9D1ETR9</accession>
<evidence type="ECO:0000313" key="10">
    <source>
        <dbReference type="Proteomes" id="UP000823935"/>
    </source>
</evidence>
<dbReference type="GO" id="GO:0008233">
    <property type="term" value="F:peptidase activity"/>
    <property type="evidence" value="ECO:0007669"/>
    <property type="project" value="UniProtKB-KW"/>
</dbReference>
<protein>
    <recommendedName>
        <fullName evidence="8">Abasic site processing protein</fullName>
        <ecNumber evidence="8">3.4.-.-</ecNumber>
    </recommendedName>
</protein>
<evidence type="ECO:0000256" key="7">
    <source>
        <dbReference type="ARBA" id="ARBA00023239"/>
    </source>
</evidence>
<keyword evidence="3" id="KW-0227">DNA damage</keyword>
<dbReference type="GO" id="GO:0003697">
    <property type="term" value="F:single-stranded DNA binding"/>
    <property type="evidence" value="ECO:0007669"/>
    <property type="project" value="InterPro"/>
</dbReference>
<evidence type="ECO:0000256" key="2">
    <source>
        <dbReference type="ARBA" id="ARBA00022670"/>
    </source>
</evidence>
<comment type="similarity">
    <text evidence="1 8">Belongs to the SOS response-associated peptidase family.</text>
</comment>
<reference evidence="9" key="2">
    <citation type="journal article" date="2021" name="PeerJ">
        <title>Extensive microbial diversity within the chicken gut microbiome revealed by metagenomics and culture.</title>
        <authorList>
            <person name="Gilroy R."/>
            <person name="Ravi A."/>
            <person name="Getino M."/>
            <person name="Pursley I."/>
            <person name="Horton D.L."/>
            <person name="Alikhan N.F."/>
            <person name="Baker D."/>
            <person name="Gharbi K."/>
            <person name="Hall N."/>
            <person name="Watson M."/>
            <person name="Adriaenssens E.M."/>
            <person name="Foster-Nyarko E."/>
            <person name="Jarju S."/>
            <person name="Secka A."/>
            <person name="Antonio M."/>
            <person name="Oren A."/>
            <person name="Chaudhuri R.R."/>
            <person name="La Ragione R."/>
            <person name="Hildebrand F."/>
            <person name="Pallen M.J."/>
        </authorList>
    </citation>
    <scope>NUCLEOTIDE SEQUENCE</scope>
    <source>
        <strain evidence="9">CHK190-19873</strain>
    </source>
</reference>
<dbReference type="PANTHER" id="PTHR13604:SF0">
    <property type="entry name" value="ABASIC SITE PROCESSING PROTEIN HMCES"/>
    <property type="match status" value="1"/>
</dbReference>
<dbReference type="EMBL" id="DVIQ01000069">
    <property type="protein sequence ID" value="HIS32079.1"/>
    <property type="molecule type" value="Genomic_DNA"/>
</dbReference>
<dbReference type="Pfam" id="PF02586">
    <property type="entry name" value="SRAP"/>
    <property type="match status" value="1"/>
</dbReference>
<dbReference type="PANTHER" id="PTHR13604">
    <property type="entry name" value="DC12-RELATED"/>
    <property type="match status" value="1"/>
</dbReference>
<dbReference type="EC" id="3.4.-.-" evidence="8"/>
<dbReference type="SUPFAM" id="SSF143081">
    <property type="entry name" value="BB1717-like"/>
    <property type="match status" value="1"/>
</dbReference>
<evidence type="ECO:0000256" key="8">
    <source>
        <dbReference type="RuleBase" id="RU364100"/>
    </source>
</evidence>
<name>A0A9D1ETR9_9FIRM</name>
<dbReference type="GO" id="GO:0016829">
    <property type="term" value="F:lyase activity"/>
    <property type="evidence" value="ECO:0007669"/>
    <property type="project" value="UniProtKB-KW"/>
</dbReference>
<keyword evidence="2 8" id="KW-0645">Protease</keyword>
<keyword evidence="4 8" id="KW-0378">Hydrolase</keyword>
<evidence type="ECO:0000313" key="9">
    <source>
        <dbReference type="EMBL" id="HIS32079.1"/>
    </source>
</evidence>
<keyword evidence="7" id="KW-0456">Lyase</keyword>
<proteinExistence type="inferred from homology"/>
<gene>
    <name evidence="9" type="ORF">IAB44_11115</name>
</gene>
<organism evidence="9 10">
    <name type="scientific">Candidatus Limivivens intestinipullorum</name>
    <dbReference type="NCBI Taxonomy" id="2840858"/>
    <lineage>
        <taxon>Bacteria</taxon>
        <taxon>Bacillati</taxon>
        <taxon>Bacillota</taxon>
        <taxon>Clostridia</taxon>
        <taxon>Lachnospirales</taxon>
        <taxon>Lachnospiraceae</taxon>
        <taxon>Lachnospiraceae incertae sedis</taxon>
        <taxon>Candidatus Limivivens</taxon>
    </lineage>
</organism>
<comment type="caution">
    <text evidence="9">The sequence shown here is derived from an EMBL/GenBank/DDBJ whole genome shotgun (WGS) entry which is preliminary data.</text>
</comment>
<dbReference type="Gene3D" id="3.90.1680.10">
    <property type="entry name" value="SOS response associated peptidase-like"/>
    <property type="match status" value="1"/>
</dbReference>
<reference evidence="9" key="1">
    <citation type="submission" date="2020-10" db="EMBL/GenBank/DDBJ databases">
        <authorList>
            <person name="Gilroy R."/>
        </authorList>
    </citation>
    <scope>NUCLEOTIDE SEQUENCE</scope>
    <source>
        <strain evidence="9">CHK190-19873</strain>
    </source>
</reference>
<keyword evidence="5" id="KW-0190">Covalent protein-DNA linkage</keyword>
<evidence type="ECO:0000256" key="3">
    <source>
        <dbReference type="ARBA" id="ARBA00022763"/>
    </source>
</evidence>
<evidence type="ECO:0000256" key="5">
    <source>
        <dbReference type="ARBA" id="ARBA00023124"/>
    </source>
</evidence>
<dbReference type="GO" id="GO:0106300">
    <property type="term" value="P:protein-DNA covalent cross-linking repair"/>
    <property type="evidence" value="ECO:0007669"/>
    <property type="project" value="InterPro"/>
</dbReference>
<dbReference type="InterPro" id="IPR036590">
    <property type="entry name" value="SRAP-like"/>
</dbReference>
<sequence length="191" mass="21684">MCGRYYADDDTIREIARLVGEIDKTGTEAGDILPSRQAAVITGLGHPLAAARMAWGFLKFDGKGLVINARAESALEKRSFRESVLHRRCVIPARGFYEWNKEKEKFTFERPDRDVLFMAGCFCPFDGQDRFVILTTAANPSVSPVHSRMPLILERDELTAWVRDDTAAARLLEKAPVMLTRKTEYEQLRLF</sequence>
<dbReference type="InterPro" id="IPR003738">
    <property type="entry name" value="SRAP"/>
</dbReference>
<evidence type="ECO:0000256" key="1">
    <source>
        <dbReference type="ARBA" id="ARBA00008136"/>
    </source>
</evidence>
<evidence type="ECO:0000256" key="4">
    <source>
        <dbReference type="ARBA" id="ARBA00022801"/>
    </source>
</evidence>
<keyword evidence="6" id="KW-0238">DNA-binding</keyword>
<dbReference type="AlphaFoldDB" id="A0A9D1ETR9"/>
<dbReference type="GO" id="GO:0006508">
    <property type="term" value="P:proteolysis"/>
    <property type="evidence" value="ECO:0007669"/>
    <property type="project" value="UniProtKB-KW"/>
</dbReference>
<dbReference type="Proteomes" id="UP000823935">
    <property type="component" value="Unassembled WGS sequence"/>
</dbReference>
<evidence type="ECO:0000256" key="6">
    <source>
        <dbReference type="ARBA" id="ARBA00023125"/>
    </source>
</evidence>